<keyword evidence="7" id="KW-1185">Reference proteome</keyword>
<keyword evidence="4" id="KW-0539">Nucleus</keyword>
<organism evidence="6 7">
    <name type="scientific">Sphaerulina musiva (strain SO2202)</name>
    <name type="common">Poplar stem canker fungus</name>
    <name type="synonym">Septoria musiva</name>
    <dbReference type="NCBI Taxonomy" id="692275"/>
    <lineage>
        <taxon>Eukaryota</taxon>
        <taxon>Fungi</taxon>
        <taxon>Dikarya</taxon>
        <taxon>Ascomycota</taxon>
        <taxon>Pezizomycotina</taxon>
        <taxon>Dothideomycetes</taxon>
        <taxon>Dothideomycetidae</taxon>
        <taxon>Mycosphaerellales</taxon>
        <taxon>Mycosphaerellaceae</taxon>
        <taxon>Sphaerulina</taxon>
    </lineage>
</organism>
<evidence type="ECO:0000256" key="3">
    <source>
        <dbReference type="ARBA" id="ARBA00023054"/>
    </source>
</evidence>
<dbReference type="EMBL" id="KB456268">
    <property type="protein sequence ID" value="EMF09947.1"/>
    <property type="molecule type" value="Genomic_DNA"/>
</dbReference>
<name>M3CC17_SPHMS</name>
<evidence type="ECO:0000256" key="2">
    <source>
        <dbReference type="ARBA" id="ARBA00007175"/>
    </source>
</evidence>
<feature type="compositionally biased region" description="Acidic residues" evidence="5">
    <location>
        <begin position="127"/>
        <end position="136"/>
    </location>
</feature>
<feature type="region of interest" description="Disordered" evidence="5">
    <location>
        <begin position="180"/>
        <end position="233"/>
    </location>
</feature>
<dbReference type="GeneID" id="27903692"/>
<dbReference type="STRING" id="692275.M3CC17"/>
<evidence type="ECO:0000256" key="5">
    <source>
        <dbReference type="SAM" id="MobiDB-lite"/>
    </source>
</evidence>
<dbReference type="PANTHER" id="PTHR14577">
    <property type="entry name" value="NUCLEOLAR PROTEIN 12"/>
    <property type="match status" value="1"/>
</dbReference>
<feature type="region of interest" description="Disordered" evidence="5">
    <location>
        <begin position="90"/>
        <end position="136"/>
    </location>
</feature>
<proteinExistence type="inferred from homology"/>
<dbReference type="Pfam" id="PF09805">
    <property type="entry name" value="Nop25"/>
    <property type="match status" value="1"/>
</dbReference>
<dbReference type="OrthoDB" id="3649242at2759"/>
<dbReference type="eggNOG" id="KOG4709">
    <property type="taxonomic scope" value="Eukaryota"/>
</dbReference>
<dbReference type="OMA" id="EWDGFPD"/>
<dbReference type="GO" id="GO:0005730">
    <property type="term" value="C:nucleolus"/>
    <property type="evidence" value="ECO:0007669"/>
    <property type="project" value="UniProtKB-SubCell"/>
</dbReference>
<comment type="subcellular location">
    <subcellularLocation>
        <location evidence="1">Nucleus</location>
        <location evidence="1">Nucleolus</location>
    </subcellularLocation>
</comment>
<dbReference type="Proteomes" id="UP000016931">
    <property type="component" value="Unassembled WGS sequence"/>
</dbReference>
<feature type="compositionally biased region" description="Basic and acidic residues" evidence="5">
    <location>
        <begin position="43"/>
        <end position="71"/>
    </location>
</feature>
<evidence type="ECO:0000256" key="4">
    <source>
        <dbReference type="ARBA" id="ARBA00023242"/>
    </source>
</evidence>
<dbReference type="GO" id="GO:0019843">
    <property type="term" value="F:rRNA binding"/>
    <property type="evidence" value="ECO:0007669"/>
    <property type="project" value="TreeGrafter"/>
</dbReference>
<feature type="compositionally biased region" description="Basic and acidic residues" evidence="5">
    <location>
        <begin position="223"/>
        <end position="233"/>
    </location>
</feature>
<evidence type="ECO:0000313" key="7">
    <source>
        <dbReference type="Proteomes" id="UP000016931"/>
    </source>
</evidence>
<feature type="compositionally biased region" description="Acidic residues" evidence="5">
    <location>
        <begin position="98"/>
        <end position="111"/>
    </location>
</feature>
<feature type="compositionally biased region" description="Basic residues" evidence="5">
    <location>
        <begin position="212"/>
        <end position="222"/>
    </location>
</feature>
<comment type="similarity">
    <text evidence="2">Belongs to the RRP17 family.</text>
</comment>
<evidence type="ECO:0000313" key="6">
    <source>
        <dbReference type="EMBL" id="EMF09947.1"/>
    </source>
</evidence>
<protein>
    <submittedName>
        <fullName evidence="6">Uncharacterized protein</fullName>
    </submittedName>
</protein>
<gene>
    <name evidence="6" type="ORF">SEPMUDRAFT_151036</name>
</gene>
<sequence length="233" mass="26725">MGPPAKRRKIDVIRRQKPVEELTFSIDARQEYLTGFSKRKAARREQAREQAIKEAKEEKIRERKELRDQRKADLETHVAEVNKVLREQKALAIGKDPDEVDSDASDEFGGFDDDKNNSSSITGEGEPLPDDAEYVDEDKYTTVTVEAMDESEDEEEVAAKKAAEKAHYAKIEEEKAAELAAKRKKRPWLKDGAEKPKKKKFRYESKAERSLTRQKQKSKSSKAAKERRGKSEK</sequence>
<accession>M3CC17</accession>
<feature type="compositionally biased region" description="Basic and acidic residues" evidence="5">
    <location>
        <begin position="202"/>
        <end position="211"/>
    </location>
</feature>
<evidence type="ECO:0000256" key="1">
    <source>
        <dbReference type="ARBA" id="ARBA00004604"/>
    </source>
</evidence>
<dbReference type="PANTHER" id="PTHR14577:SF0">
    <property type="entry name" value="NUCLEOLAR PROTEIN 12"/>
    <property type="match status" value="1"/>
</dbReference>
<dbReference type="HOGENOM" id="CLU_067149_1_1_1"/>
<keyword evidence="3" id="KW-0175">Coiled coil</keyword>
<dbReference type="AlphaFoldDB" id="M3CC17"/>
<feature type="region of interest" description="Disordered" evidence="5">
    <location>
        <begin position="38"/>
        <end position="71"/>
    </location>
</feature>
<reference evidence="6 7" key="1">
    <citation type="journal article" date="2012" name="PLoS Pathog.">
        <title>Diverse lifestyles and strategies of plant pathogenesis encoded in the genomes of eighteen Dothideomycetes fungi.</title>
        <authorList>
            <person name="Ohm R.A."/>
            <person name="Feau N."/>
            <person name="Henrissat B."/>
            <person name="Schoch C.L."/>
            <person name="Horwitz B.A."/>
            <person name="Barry K.W."/>
            <person name="Condon B.J."/>
            <person name="Copeland A.C."/>
            <person name="Dhillon B."/>
            <person name="Glaser F."/>
            <person name="Hesse C.N."/>
            <person name="Kosti I."/>
            <person name="LaButti K."/>
            <person name="Lindquist E.A."/>
            <person name="Lucas S."/>
            <person name="Salamov A.A."/>
            <person name="Bradshaw R.E."/>
            <person name="Ciuffetti L."/>
            <person name="Hamelin R.C."/>
            <person name="Kema G.H.J."/>
            <person name="Lawrence C."/>
            <person name="Scott J.A."/>
            <person name="Spatafora J.W."/>
            <person name="Turgeon B.G."/>
            <person name="de Wit P.J.G.M."/>
            <person name="Zhong S."/>
            <person name="Goodwin S.B."/>
            <person name="Grigoriev I.V."/>
        </authorList>
    </citation>
    <scope>NUCLEOTIDE SEQUENCE [LARGE SCALE GENOMIC DNA]</scope>
    <source>
        <strain evidence="6 7">SO2202</strain>
    </source>
</reference>
<dbReference type="InterPro" id="IPR019186">
    <property type="entry name" value="Nucleolar_protein_12"/>
</dbReference>
<dbReference type="RefSeq" id="XP_016758068.1">
    <property type="nucleotide sequence ID" value="XM_016906555.1"/>
</dbReference>